<dbReference type="EMBL" id="JACHMD010000001">
    <property type="protein sequence ID" value="MBB4666807.1"/>
    <property type="molecule type" value="Genomic_DNA"/>
</dbReference>
<protein>
    <recommendedName>
        <fullName evidence="4">Amino acid transporter</fullName>
    </recommendedName>
</protein>
<evidence type="ECO:0000313" key="2">
    <source>
        <dbReference type="EMBL" id="MBB4666807.1"/>
    </source>
</evidence>
<reference evidence="2 3" key="1">
    <citation type="submission" date="2020-08" db="EMBL/GenBank/DDBJ databases">
        <title>Sequencing the genomes of 1000 actinobacteria strains.</title>
        <authorList>
            <person name="Klenk H.-P."/>
        </authorList>
    </citation>
    <scope>NUCLEOTIDE SEQUENCE [LARGE SCALE GENOMIC DNA]</scope>
    <source>
        <strain evidence="2 3">DSM 24947</strain>
    </source>
</reference>
<keyword evidence="3" id="KW-1185">Reference proteome</keyword>
<keyword evidence="1" id="KW-0472">Membrane</keyword>
<gene>
    <name evidence="2" type="ORF">BKA24_001516</name>
</gene>
<proteinExistence type="predicted"/>
<comment type="caution">
    <text evidence="2">The sequence shown here is derived from an EMBL/GenBank/DDBJ whole genome shotgun (WGS) entry which is preliminary data.</text>
</comment>
<name>A0A7W7BQ81_9MICO</name>
<accession>A0A7W7BQ81</accession>
<sequence length="205" mass="21759">MARQRIVAELGRPETADETAARKAAASQRYRSSKTFRNLIAALIVCVAIVAVVYFGVPRGTPEPPEPVDVDVAAAAAVETVGHAVIIPDAPEQWRTNSARIEGGVWRVVYAPATGFVRVSQAFDAAEDWVARELGGFAPTGTVTIDGIEWDEYDLASPVDNISYGLATSAGTDTILIYGATDADAAAEAASGLGEQIRDLREELR</sequence>
<feature type="transmembrane region" description="Helical" evidence="1">
    <location>
        <begin position="39"/>
        <end position="57"/>
    </location>
</feature>
<evidence type="ECO:0008006" key="4">
    <source>
        <dbReference type="Google" id="ProtNLM"/>
    </source>
</evidence>
<dbReference type="AlphaFoldDB" id="A0A7W7BQ81"/>
<evidence type="ECO:0000313" key="3">
    <source>
        <dbReference type="Proteomes" id="UP000573729"/>
    </source>
</evidence>
<keyword evidence="1" id="KW-1133">Transmembrane helix</keyword>
<organism evidence="2 3">
    <name type="scientific">Microbacterium marinum</name>
    <dbReference type="NCBI Taxonomy" id="421115"/>
    <lineage>
        <taxon>Bacteria</taxon>
        <taxon>Bacillati</taxon>
        <taxon>Actinomycetota</taxon>
        <taxon>Actinomycetes</taxon>
        <taxon>Micrococcales</taxon>
        <taxon>Microbacteriaceae</taxon>
        <taxon>Microbacterium</taxon>
    </lineage>
</organism>
<dbReference type="RefSeq" id="WP_184216681.1">
    <property type="nucleotide sequence ID" value="NZ_JACHMD010000001.1"/>
</dbReference>
<keyword evidence="1" id="KW-0812">Transmembrane</keyword>
<evidence type="ECO:0000256" key="1">
    <source>
        <dbReference type="SAM" id="Phobius"/>
    </source>
</evidence>
<dbReference type="InterPro" id="IPR025339">
    <property type="entry name" value="DUF4245"/>
</dbReference>
<dbReference type="Pfam" id="PF14030">
    <property type="entry name" value="DUF4245"/>
    <property type="match status" value="1"/>
</dbReference>
<dbReference type="Proteomes" id="UP000573729">
    <property type="component" value="Unassembled WGS sequence"/>
</dbReference>